<comment type="caution">
    <text evidence="2">The sequence shown here is derived from an EMBL/GenBank/DDBJ whole genome shotgun (WGS) entry which is preliminary data.</text>
</comment>
<feature type="region of interest" description="Disordered" evidence="1">
    <location>
        <begin position="1"/>
        <end position="40"/>
    </location>
</feature>
<dbReference type="Pfam" id="PF14152">
    <property type="entry name" value="YfhE"/>
    <property type="match status" value="1"/>
</dbReference>
<organism evidence="2 3">
    <name type="scientific">Rossellomorea marisflavi</name>
    <dbReference type="NCBI Taxonomy" id="189381"/>
    <lineage>
        <taxon>Bacteria</taxon>
        <taxon>Bacillati</taxon>
        <taxon>Bacillota</taxon>
        <taxon>Bacilli</taxon>
        <taxon>Bacillales</taxon>
        <taxon>Bacillaceae</taxon>
        <taxon>Rossellomorea</taxon>
    </lineage>
</organism>
<feature type="compositionally biased region" description="Polar residues" evidence="1">
    <location>
        <begin position="9"/>
        <end position="23"/>
    </location>
</feature>
<name>A0A5D4RYB0_9BACI</name>
<evidence type="ECO:0000256" key="1">
    <source>
        <dbReference type="SAM" id="MobiDB-lite"/>
    </source>
</evidence>
<dbReference type="AlphaFoldDB" id="A0A5D4RYB0"/>
<dbReference type="EMBL" id="VTEQ01000002">
    <property type="protein sequence ID" value="TYS55381.1"/>
    <property type="molecule type" value="Genomic_DNA"/>
</dbReference>
<dbReference type="OrthoDB" id="2940720at2"/>
<proteinExistence type="predicted"/>
<reference evidence="2 3" key="1">
    <citation type="submission" date="2019-08" db="EMBL/GenBank/DDBJ databases">
        <title>Bacillus genomes from the desert of Cuatro Cienegas, Coahuila.</title>
        <authorList>
            <person name="Olmedo-Alvarez G."/>
        </authorList>
    </citation>
    <scope>NUCLEOTIDE SEQUENCE [LARGE SCALE GENOMIC DNA]</scope>
    <source>
        <strain evidence="2 3">CH108_3D</strain>
    </source>
</reference>
<gene>
    <name evidence="2" type="ORF">FZC83_10610</name>
</gene>
<protein>
    <submittedName>
        <fullName evidence="2">YfhE family protein</fullName>
    </submittedName>
</protein>
<evidence type="ECO:0000313" key="2">
    <source>
        <dbReference type="EMBL" id="TYS55381.1"/>
    </source>
</evidence>
<dbReference type="Proteomes" id="UP000322997">
    <property type="component" value="Unassembled WGS sequence"/>
</dbReference>
<sequence length="40" mass="4482">MDKKKGDQNKATLTSAQQVTYSHQFKAADRAAGYAPKRNR</sequence>
<dbReference type="RefSeq" id="WP_079515356.1">
    <property type="nucleotide sequence ID" value="NZ_BSED01000041.1"/>
</dbReference>
<dbReference type="InterPro" id="IPR025437">
    <property type="entry name" value="YfhE-like"/>
</dbReference>
<evidence type="ECO:0000313" key="3">
    <source>
        <dbReference type="Proteomes" id="UP000322997"/>
    </source>
</evidence>
<accession>A0A5D4RYB0</accession>
<dbReference type="GeneID" id="89533854"/>